<dbReference type="Gene3D" id="3.40.50.720">
    <property type="entry name" value="NAD(P)-binding Rossmann-like Domain"/>
    <property type="match status" value="1"/>
</dbReference>
<keyword evidence="3" id="KW-1185">Reference proteome</keyword>
<name>A0A2P7ASB1_9HYPH</name>
<organism evidence="2 3">
    <name type="scientific">Phyllobacterium endophyticum</name>
    <dbReference type="NCBI Taxonomy" id="1149773"/>
    <lineage>
        <taxon>Bacteria</taxon>
        <taxon>Pseudomonadati</taxon>
        <taxon>Pseudomonadota</taxon>
        <taxon>Alphaproteobacteria</taxon>
        <taxon>Hyphomicrobiales</taxon>
        <taxon>Phyllobacteriaceae</taxon>
        <taxon>Phyllobacterium</taxon>
    </lineage>
</organism>
<dbReference type="InterPro" id="IPR052711">
    <property type="entry name" value="Zinc_ADH-like"/>
</dbReference>
<dbReference type="GO" id="GO:0016491">
    <property type="term" value="F:oxidoreductase activity"/>
    <property type="evidence" value="ECO:0007669"/>
    <property type="project" value="InterPro"/>
</dbReference>
<protein>
    <submittedName>
        <fullName evidence="2">Alcohol dehydrogenase</fullName>
    </submittedName>
</protein>
<feature type="domain" description="Enoyl reductase (ER)" evidence="1">
    <location>
        <begin position="10"/>
        <end position="329"/>
    </location>
</feature>
<dbReference type="AlphaFoldDB" id="A0A2P7ASB1"/>
<dbReference type="EMBL" id="PGGN01000003">
    <property type="protein sequence ID" value="PSH57106.1"/>
    <property type="molecule type" value="Genomic_DNA"/>
</dbReference>
<dbReference type="InterPro" id="IPR013149">
    <property type="entry name" value="ADH-like_C"/>
</dbReference>
<dbReference type="InterPro" id="IPR013154">
    <property type="entry name" value="ADH-like_N"/>
</dbReference>
<dbReference type="CDD" id="cd08276">
    <property type="entry name" value="MDR7"/>
    <property type="match status" value="1"/>
</dbReference>
<dbReference type="SUPFAM" id="SSF51735">
    <property type="entry name" value="NAD(P)-binding Rossmann-fold domains"/>
    <property type="match status" value="1"/>
</dbReference>
<dbReference type="PANTHER" id="PTHR45033">
    <property type="match status" value="1"/>
</dbReference>
<evidence type="ECO:0000313" key="2">
    <source>
        <dbReference type="EMBL" id="PSH57106.1"/>
    </source>
</evidence>
<dbReference type="Proteomes" id="UP000241158">
    <property type="component" value="Unassembled WGS sequence"/>
</dbReference>
<evidence type="ECO:0000259" key="1">
    <source>
        <dbReference type="SMART" id="SM00829"/>
    </source>
</evidence>
<gene>
    <name evidence="2" type="ORF">CU100_17730</name>
</gene>
<evidence type="ECO:0000313" key="3">
    <source>
        <dbReference type="Proteomes" id="UP000241158"/>
    </source>
</evidence>
<dbReference type="Pfam" id="PF08240">
    <property type="entry name" value="ADH_N"/>
    <property type="match status" value="1"/>
</dbReference>
<dbReference type="OrthoDB" id="9790818at2"/>
<dbReference type="SUPFAM" id="SSF50129">
    <property type="entry name" value="GroES-like"/>
    <property type="match status" value="1"/>
</dbReference>
<dbReference type="Pfam" id="PF00107">
    <property type="entry name" value="ADH_zinc_N"/>
    <property type="match status" value="1"/>
</dbReference>
<sequence length="331" mass="35394">MRTYRLEELGGASGVTLKEEAIPSPAHGQVLLRVRASSINFRDIIIANGWYPLPIPVGRVPFSDGAGEVIEVGHGVKRFAVGDRVLGNFFPNLFGGKYTADTEQWVAHHDGWLTEYKVVDAEAVVAVPEHLSFEEAASLPCAALTAWSAVKGVRAGDTVLTQGTGGVSLFALQLAKAFGAKVVATTSSREKAERLKSLGADHVIDYKASPEWGAAVKELCGGSGVDHVVEVGGPETLTESLKAVALGGHISIVGVLAGVAGGIDFMSLFQSQATLRPTVVGNRLDLEEMLRVFDQHSIKPVIDNVYEFEDLKSAWDHFAARNVFGKVVIRH</sequence>
<dbReference type="InterPro" id="IPR011032">
    <property type="entry name" value="GroES-like_sf"/>
</dbReference>
<dbReference type="InterPro" id="IPR036291">
    <property type="entry name" value="NAD(P)-bd_dom_sf"/>
</dbReference>
<dbReference type="InterPro" id="IPR020843">
    <property type="entry name" value="ER"/>
</dbReference>
<accession>A0A2P7ASB1</accession>
<dbReference type="Gene3D" id="3.90.180.10">
    <property type="entry name" value="Medium-chain alcohol dehydrogenases, catalytic domain"/>
    <property type="match status" value="1"/>
</dbReference>
<dbReference type="SMART" id="SM00829">
    <property type="entry name" value="PKS_ER"/>
    <property type="match status" value="1"/>
</dbReference>
<proteinExistence type="predicted"/>
<reference evidence="3" key="1">
    <citation type="submission" date="2017-11" db="EMBL/GenBank/DDBJ databases">
        <authorList>
            <person name="Kuznetsova I."/>
            <person name="Sazanova A."/>
            <person name="Chirak E."/>
            <person name="Safronova V."/>
            <person name="Willems A."/>
        </authorList>
    </citation>
    <scope>NUCLEOTIDE SEQUENCE [LARGE SCALE GENOMIC DNA]</scope>
    <source>
        <strain evidence="3">PEPV15</strain>
    </source>
</reference>
<comment type="caution">
    <text evidence="2">The sequence shown here is derived from an EMBL/GenBank/DDBJ whole genome shotgun (WGS) entry which is preliminary data.</text>
</comment>
<dbReference type="PANTHER" id="PTHR45033:SF2">
    <property type="entry name" value="ZINC-TYPE ALCOHOL DEHYDROGENASE-LIKE PROTEIN C1773.06C"/>
    <property type="match status" value="1"/>
</dbReference>